<dbReference type="RefSeq" id="WP_345394926.1">
    <property type="nucleotide sequence ID" value="NZ_BAABHG010000007.1"/>
</dbReference>
<protein>
    <submittedName>
        <fullName evidence="9">SdrD B-like domain-containing protein</fullName>
    </submittedName>
</protein>
<comment type="subcellular location">
    <subcellularLocation>
        <location evidence="1">Secreted</location>
    </subcellularLocation>
</comment>
<gene>
    <name evidence="9" type="ORF">ACFSYJ_06950</name>
</gene>
<dbReference type="InterPro" id="IPR055388">
    <property type="entry name" value="DUF7617"/>
</dbReference>
<dbReference type="Pfam" id="PF17210">
    <property type="entry name" value="SdrD_B"/>
    <property type="match status" value="1"/>
</dbReference>
<feature type="region of interest" description="Disordered" evidence="4">
    <location>
        <begin position="396"/>
        <end position="436"/>
    </location>
</feature>
<proteinExistence type="predicted"/>
<dbReference type="InterPro" id="IPR033764">
    <property type="entry name" value="Sdr_B"/>
</dbReference>
<dbReference type="Pfam" id="PF24593">
    <property type="entry name" value="DUF7617"/>
    <property type="match status" value="1"/>
</dbReference>
<name>A0ABW5GB92_9PSEU</name>
<comment type="caution">
    <text evidence="9">The sequence shown here is derived from an EMBL/GenBank/DDBJ whole genome shotgun (WGS) entry which is preliminary data.</text>
</comment>
<evidence type="ECO:0000313" key="10">
    <source>
        <dbReference type="Proteomes" id="UP001597419"/>
    </source>
</evidence>
<evidence type="ECO:0000259" key="7">
    <source>
        <dbReference type="Pfam" id="PF24593"/>
    </source>
</evidence>
<evidence type="ECO:0000256" key="2">
    <source>
        <dbReference type="ARBA" id="ARBA00022525"/>
    </source>
</evidence>
<accession>A0ABW5GB92</accession>
<dbReference type="Pfam" id="PF25235">
    <property type="entry name" value="DUF7850"/>
    <property type="match status" value="1"/>
</dbReference>
<feature type="chain" id="PRO_5046558807" evidence="5">
    <location>
        <begin position="28"/>
        <end position="449"/>
    </location>
</feature>
<keyword evidence="10" id="KW-1185">Reference proteome</keyword>
<dbReference type="InterPro" id="IPR013783">
    <property type="entry name" value="Ig-like_fold"/>
</dbReference>
<evidence type="ECO:0000313" key="9">
    <source>
        <dbReference type="EMBL" id="MFD2458327.1"/>
    </source>
</evidence>
<dbReference type="EMBL" id="JBHUKU010000003">
    <property type="protein sequence ID" value="MFD2458327.1"/>
    <property type="molecule type" value="Genomic_DNA"/>
</dbReference>
<feature type="domain" description="DUF7850" evidence="8">
    <location>
        <begin position="38"/>
        <end position="203"/>
    </location>
</feature>
<evidence type="ECO:0000256" key="5">
    <source>
        <dbReference type="SAM" id="SignalP"/>
    </source>
</evidence>
<dbReference type="InterPro" id="IPR057172">
    <property type="entry name" value="DUF7850"/>
</dbReference>
<feature type="compositionally biased region" description="Basic and acidic residues" evidence="4">
    <location>
        <begin position="403"/>
        <end position="412"/>
    </location>
</feature>
<dbReference type="Proteomes" id="UP001597419">
    <property type="component" value="Unassembled WGS sequence"/>
</dbReference>
<feature type="domain" description="DUF7617" evidence="7">
    <location>
        <begin position="229"/>
        <end position="312"/>
    </location>
</feature>
<evidence type="ECO:0000256" key="3">
    <source>
        <dbReference type="ARBA" id="ARBA00022729"/>
    </source>
</evidence>
<reference evidence="10" key="1">
    <citation type="journal article" date="2019" name="Int. J. Syst. Evol. Microbiol.">
        <title>The Global Catalogue of Microorganisms (GCM) 10K type strain sequencing project: providing services to taxonomists for standard genome sequencing and annotation.</title>
        <authorList>
            <consortium name="The Broad Institute Genomics Platform"/>
            <consortium name="The Broad Institute Genome Sequencing Center for Infectious Disease"/>
            <person name="Wu L."/>
            <person name="Ma J."/>
        </authorList>
    </citation>
    <scope>NUCLEOTIDE SEQUENCE [LARGE SCALE GENOMIC DNA]</scope>
    <source>
        <strain evidence="10">CGMCC 4.7643</strain>
    </source>
</reference>
<dbReference type="Gene3D" id="2.60.40.10">
    <property type="entry name" value="Immunoglobulins"/>
    <property type="match status" value="1"/>
</dbReference>
<keyword evidence="3 5" id="KW-0732">Signal</keyword>
<evidence type="ECO:0000259" key="8">
    <source>
        <dbReference type="Pfam" id="PF25235"/>
    </source>
</evidence>
<feature type="domain" description="SD-repeat containing protein B" evidence="6">
    <location>
        <begin position="323"/>
        <end position="439"/>
    </location>
</feature>
<keyword evidence="2" id="KW-0964">Secreted</keyword>
<feature type="signal peptide" evidence="5">
    <location>
        <begin position="1"/>
        <end position="27"/>
    </location>
</feature>
<evidence type="ECO:0000256" key="4">
    <source>
        <dbReference type="SAM" id="MobiDB-lite"/>
    </source>
</evidence>
<dbReference type="SUPFAM" id="SSF117074">
    <property type="entry name" value="Hypothetical protein PA1324"/>
    <property type="match status" value="1"/>
</dbReference>
<evidence type="ECO:0000259" key="6">
    <source>
        <dbReference type="Pfam" id="PF17210"/>
    </source>
</evidence>
<evidence type="ECO:0000256" key="1">
    <source>
        <dbReference type="ARBA" id="ARBA00004613"/>
    </source>
</evidence>
<sequence length="449" mass="46656">MNRTRAGFVVVAAVSLVLGPVVPIASGETGPGPVPPGCTGGIAANPSVEKTTQRGAPEGYLFTPAAPVPPLTPSVKTPRLFTDGTYPVDGAKYALIQTPDGMVSGAEQEQRFVPGGAYTLTDWTGTVKANLAAPDRALATGLRFADGAGKVVREQKLDVRRDVEQGGLERQDFPPAVAPEDAKSVRFFATTNHTWLMWDCVYLQLAAFSVRSQAQNPVTGEWGPMAAIPAGGTARLRVTVSNEGTQALANVTVRDPWCAVPDGGFPLGPGESRDVTCAHAKVTEQDNGHVSTATVTADYPGGTLPAKSASASIVVTPPPANGRIGDYVWADGNRDGHQDPGEAGVPGVRVAQKTAGGENVATTTTGADGKYLFDKLKPGGYQVCFDVKALPPAYSGHRPTRPHLGDPARDSDADPATGCTPTTTLDPAHPENPDLDLGLIPGFRLAFAP</sequence>
<organism evidence="9 10">
    <name type="scientific">Amycolatopsis samaneae</name>
    <dbReference type="NCBI Taxonomy" id="664691"/>
    <lineage>
        <taxon>Bacteria</taxon>
        <taxon>Bacillati</taxon>
        <taxon>Actinomycetota</taxon>
        <taxon>Actinomycetes</taxon>
        <taxon>Pseudonocardiales</taxon>
        <taxon>Pseudonocardiaceae</taxon>
        <taxon>Amycolatopsis</taxon>
    </lineage>
</organism>